<dbReference type="KEGG" id="age:AA314_07095"/>
<keyword evidence="5" id="KW-1185">Reference proteome</keyword>
<reference evidence="3 5" key="2">
    <citation type="submission" date="2018-08" db="EMBL/GenBank/DDBJ databases">
        <title>Genomic Encyclopedia of Archaeal and Bacterial Type Strains, Phase II (KMG-II): from individual species to whole genera.</title>
        <authorList>
            <person name="Goeker M."/>
        </authorList>
    </citation>
    <scope>NUCLEOTIDE SEQUENCE [LARGE SCALE GENOMIC DNA]</scope>
    <source>
        <strain evidence="3 5">DSM 2261</strain>
    </source>
</reference>
<keyword evidence="2" id="KW-0449">Lipoprotein</keyword>
<dbReference type="EMBL" id="QUMU01000002">
    <property type="protein sequence ID" value="REG36152.1"/>
    <property type="molecule type" value="Genomic_DNA"/>
</dbReference>
<evidence type="ECO:0000313" key="5">
    <source>
        <dbReference type="Proteomes" id="UP000256345"/>
    </source>
</evidence>
<evidence type="ECO:0000313" key="2">
    <source>
        <dbReference type="EMBL" id="AKJ05469.1"/>
    </source>
</evidence>
<protein>
    <submittedName>
        <fullName evidence="2">Lipoprotein</fullName>
    </submittedName>
</protein>
<evidence type="ECO:0000313" key="4">
    <source>
        <dbReference type="Proteomes" id="UP000035579"/>
    </source>
</evidence>
<name>A0AAC8QDT8_9BACT</name>
<dbReference type="AlphaFoldDB" id="A0AAC8QDT8"/>
<dbReference type="RefSeq" id="WP_047859003.1">
    <property type="nucleotide sequence ID" value="NZ_CP011509.1"/>
</dbReference>
<dbReference type="Proteomes" id="UP000256345">
    <property type="component" value="Unassembled WGS sequence"/>
</dbReference>
<accession>A0AAC8QDT8</accession>
<feature type="region of interest" description="Disordered" evidence="1">
    <location>
        <begin position="174"/>
        <end position="194"/>
    </location>
</feature>
<reference evidence="2 4" key="1">
    <citation type="submission" date="2015-05" db="EMBL/GenBank/DDBJ databases">
        <title>Genome assembly of Archangium gephyra DSM 2261.</title>
        <authorList>
            <person name="Sharma G."/>
            <person name="Subramanian S."/>
        </authorList>
    </citation>
    <scope>NUCLEOTIDE SEQUENCE [LARGE SCALE GENOMIC DNA]</scope>
    <source>
        <strain evidence="2 4">DSM 2261</strain>
    </source>
</reference>
<gene>
    <name evidence="2" type="ORF">AA314_07095</name>
    <name evidence="3" type="ORF">ATI61_102529</name>
</gene>
<dbReference type="Proteomes" id="UP000035579">
    <property type="component" value="Chromosome"/>
</dbReference>
<sequence length="692" mass="75138">MKKQWLLLAATAASLSGCYDVTSAGIQELGSFRVVVQSISALSSGGALQPLDVVPSCIKANGNGGTKTEDVPARLRGTKDCRYVIPSGQVELLLDITALDKTGKALDFTGPVTFKVVPGDLSDDYSYSWTTLNRGRGIGKVRANHVYGEVRVWAVDEPMELRYTDGGIRFYTDGGMADPKQFPQEPDSGRSYAAGSSETVYFQEPTLQSIQSPQGNDNRSSPFVGQFVTIGRAPESGSVQYQNCPDRDLDGDGQPDPEAPKPVTLLVTGTDPSGFFVTDITACPAREDVSSAAQVRVPEPSGLLPGAFNSVFVYNYSFPEGLDPGDLLWTLSGSLQEFTSTTQLTFPSWTVREHVRELPPDQWNKYLALNPPVELTLRHCGLDNTLAPFVTDTTCGQNRRNMKLESLESGLVKLRRVRFPQVFKNCDFNGDGQVPMFCETTVDSVWTWAGCAFPPPAVDPDAEERQCSIDCTTSGGAYQNTRCSEKAQFTSFGQFVVELAGPGPREAGLDDTLANRQQDVLVSDTTSKRLSSGYEPGVGVSIWCDVDTHVKLGDGTATATKTDELLPARTRKDVIMESNKSVVAFLAAQPVATSPAPRCSVARNTHTRVLLLTKDAVPDLKVDCDEGTEATQDTDAARQCRYLHGASFDVVGHLRQVQAARPRWMVLPRDQDDLCCYPGPGLECPRPIKPCQ</sequence>
<feature type="region of interest" description="Disordered" evidence="1">
    <location>
        <begin position="235"/>
        <end position="264"/>
    </location>
</feature>
<organism evidence="2 4">
    <name type="scientific">Archangium gephyra</name>
    <dbReference type="NCBI Taxonomy" id="48"/>
    <lineage>
        <taxon>Bacteria</taxon>
        <taxon>Pseudomonadati</taxon>
        <taxon>Myxococcota</taxon>
        <taxon>Myxococcia</taxon>
        <taxon>Myxococcales</taxon>
        <taxon>Cystobacterineae</taxon>
        <taxon>Archangiaceae</taxon>
        <taxon>Archangium</taxon>
    </lineage>
</organism>
<dbReference type="PROSITE" id="PS51257">
    <property type="entry name" value="PROKAR_LIPOPROTEIN"/>
    <property type="match status" value="1"/>
</dbReference>
<evidence type="ECO:0000313" key="3">
    <source>
        <dbReference type="EMBL" id="REG36152.1"/>
    </source>
</evidence>
<dbReference type="EMBL" id="CP011509">
    <property type="protein sequence ID" value="AKJ05469.1"/>
    <property type="molecule type" value="Genomic_DNA"/>
</dbReference>
<proteinExistence type="predicted"/>
<evidence type="ECO:0000256" key="1">
    <source>
        <dbReference type="SAM" id="MobiDB-lite"/>
    </source>
</evidence>